<proteinExistence type="predicted"/>
<accession>A0A0F9P1T0</accession>
<dbReference type="AlphaFoldDB" id="A0A0F9P1T0"/>
<reference evidence="1" key="1">
    <citation type="journal article" date="2015" name="Nature">
        <title>Complex archaea that bridge the gap between prokaryotes and eukaryotes.</title>
        <authorList>
            <person name="Spang A."/>
            <person name="Saw J.H."/>
            <person name="Jorgensen S.L."/>
            <person name="Zaremba-Niedzwiedzka K."/>
            <person name="Martijn J."/>
            <person name="Lind A.E."/>
            <person name="van Eijk R."/>
            <person name="Schleper C."/>
            <person name="Guy L."/>
            <person name="Ettema T.J."/>
        </authorList>
    </citation>
    <scope>NUCLEOTIDE SEQUENCE</scope>
</reference>
<evidence type="ECO:0000313" key="1">
    <source>
        <dbReference type="EMBL" id="KKM95080.1"/>
    </source>
</evidence>
<dbReference type="EMBL" id="LAZR01006055">
    <property type="protein sequence ID" value="KKM95080.1"/>
    <property type="molecule type" value="Genomic_DNA"/>
</dbReference>
<sequence length="82" mass="9623">MDRCPYIRGIRAGGEYMDYCELTERPSGRIQMCELLTSNKCETWEEIKSEDGYEEYLRAGVCPGNLDLKENKEYNNKKEETK</sequence>
<gene>
    <name evidence="1" type="ORF">LCGC14_1191810</name>
</gene>
<protein>
    <submittedName>
        <fullName evidence="1">Uncharacterized protein</fullName>
    </submittedName>
</protein>
<comment type="caution">
    <text evidence="1">The sequence shown here is derived from an EMBL/GenBank/DDBJ whole genome shotgun (WGS) entry which is preliminary data.</text>
</comment>
<name>A0A0F9P1T0_9ZZZZ</name>
<organism evidence="1">
    <name type="scientific">marine sediment metagenome</name>
    <dbReference type="NCBI Taxonomy" id="412755"/>
    <lineage>
        <taxon>unclassified sequences</taxon>
        <taxon>metagenomes</taxon>
        <taxon>ecological metagenomes</taxon>
    </lineage>
</organism>